<dbReference type="InterPro" id="IPR004159">
    <property type="entry name" value="Put_SAM_MeTrfase"/>
</dbReference>
<evidence type="ECO:0000313" key="11">
    <source>
        <dbReference type="Proteomes" id="UP000657918"/>
    </source>
</evidence>
<evidence type="ECO:0000256" key="4">
    <source>
        <dbReference type="ARBA" id="ARBA00022679"/>
    </source>
</evidence>
<organism evidence="10 11">
    <name type="scientific">Salix dunnii</name>
    <dbReference type="NCBI Taxonomy" id="1413687"/>
    <lineage>
        <taxon>Eukaryota</taxon>
        <taxon>Viridiplantae</taxon>
        <taxon>Streptophyta</taxon>
        <taxon>Embryophyta</taxon>
        <taxon>Tracheophyta</taxon>
        <taxon>Spermatophyta</taxon>
        <taxon>Magnoliopsida</taxon>
        <taxon>eudicotyledons</taxon>
        <taxon>Gunneridae</taxon>
        <taxon>Pentapetalae</taxon>
        <taxon>rosids</taxon>
        <taxon>fabids</taxon>
        <taxon>Malpighiales</taxon>
        <taxon>Salicaceae</taxon>
        <taxon>Saliceae</taxon>
        <taxon>Salix</taxon>
    </lineage>
</organism>
<evidence type="ECO:0000256" key="3">
    <source>
        <dbReference type="ARBA" id="ARBA00022603"/>
    </source>
</evidence>
<name>A0A835JZ09_9ROSI</name>
<dbReference type="PANTHER" id="PTHR10108:SF1077">
    <property type="entry name" value="METHYLTRANSFERASE PMT27-RELATED"/>
    <property type="match status" value="1"/>
</dbReference>
<dbReference type="EC" id="2.1.1.-" evidence="8"/>
<dbReference type="PANTHER" id="PTHR10108">
    <property type="entry name" value="SAM-DEPENDENT METHYLTRANSFERASE"/>
    <property type="match status" value="1"/>
</dbReference>
<dbReference type="OrthoDB" id="1909352at2759"/>
<evidence type="ECO:0000256" key="8">
    <source>
        <dbReference type="RuleBase" id="RU366043"/>
    </source>
</evidence>
<feature type="compositionally biased region" description="Basic and acidic residues" evidence="9">
    <location>
        <begin position="178"/>
        <end position="188"/>
    </location>
</feature>
<keyword evidence="11" id="KW-1185">Reference proteome</keyword>
<keyword evidence="5 8" id="KW-0735">Signal-anchor</keyword>
<keyword evidence="3 8" id="KW-0489">Methyltransferase</keyword>
<dbReference type="EMBL" id="JADGMS010000007">
    <property type="protein sequence ID" value="KAF9678249.1"/>
    <property type="molecule type" value="Genomic_DNA"/>
</dbReference>
<proteinExistence type="inferred from homology"/>
<keyword evidence="4 8" id="KW-0808">Transferase</keyword>
<dbReference type="GO" id="GO:0016020">
    <property type="term" value="C:membrane"/>
    <property type="evidence" value="ECO:0007669"/>
    <property type="project" value="UniProtKB-SubCell"/>
</dbReference>
<comment type="subcellular location">
    <subcellularLocation>
        <location evidence="7">Endomembrane system</location>
        <topology evidence="7">Single-pass membrane protein</topology>
    </subcellularLocation>
    <subcellularLocation>
        <location evidence="1 8">Membrane</location>
        <topology evidence="1 8">Single-pass type II membrane protein</topology>
    </subcellularLocation>
</comment>
<dbReference type="GO" id="GO:0005768">
    <property type="term" value="C:endosome"/>
    <property type="evidence" value="ECO:0007669"/>
    <property type="project" value="TreeGrafter"/>
</dbReference>
<evidence type="ECO:0000256" key="7">
    <source>
        <dbReference type="ARBA" id="ARBA00037847"/>
    </source>
</evidence>
<gene>
    <name evidence="10" type="ORF">SADUNF_Sadunf07G0015300</name>
</gene>
<evidence type="ECO:0000313" key="10">
    <source>
        <dbReference type="EMBL" id="KAF9678249.1"/>
    </source>
</evidence>
<feature type="compositionally biased region" description="Basic and acidic residues" evidence="9">
    <location>
        <begin position="101"/>
        <end position="111"/>
    </location>
</feature>
<dbReference type="AlphaFoldDB" id="A0A835JZ09"/>
<dbReference type="Proteomes" id="UP000657918">
    <property type="component" value="Unassembled WGS sequence"/>
</dbReference>
<accession>A0A835JZ09</accession>
<reference evidence="10 11" key="1">
    <citation type="submission" date="2020-10" db="EMBL/GenBank/DDBJ databases">
        <title>Plant Genome Project.</title>
        <authorList>
            <person name="Zhang R.-G."/>
        </authorList>
    </citation>
    <scope>NUCLEOTIDE SEQUENCE [LARGE SCALE GENOMIC DNA]</scope>
    <source>
        <strain evidence="10">FAFU-HL-1</strain>
        <tissue evidence="10">Leaf</tissue>
    </source>
</reference>
<feature type="region of interest" description="Disordered" evidence="9">
    <location>
        <begin position="101"/>
        <end position="189"/>
    </location>
</feature>
<comment type="similarity">
    <text evidence="2 8">Belongs to the methyltransferase superfamily.</text>
</comment>
<evidence type="ECO:0000256" key="6">
    <source>
        <dbReference type="ARBA" id="ARBA00023180"/>
    </source>
</evidence>
<evidence type="ECO:0000256" key="5">
    <source>
        <dbReference type="ARBA" id="ARBA00022968"/>
    </source>
</evidence>
<dbReference type="SUPFAM" id="SSF53335">
    <property type="entry name" value="S-adenosyl-L-methionine-dependent methyltransferases"/>
    <property type="match status" value="1"/>
</dbReference>
<feature type="region of interest" description="Disordered" evidence="9">
    <location>
        <begin position="1"/>
        <end position="29"/>
    </location>
</feature>
<dbReference type="GO" id="GO:0008168">
    <property type="term" value="F:methyltransferase activity"/>
    <property type="evidence" value="ECO:0007669"/>
    <property type="project" value="UniProtKB-UniRule"/>
</dbReference>
<keyword evidence="5 8" id="KW-0812">Transmembrane</keyword>
<dbReference type="InterPro" id="IPR029063">
    <property type="entry name" value="SAM-dependent_MTases_sf"/>
</dbReference>
<evidence type="ECO:0000256" key="1">
    <source>
        <dbReference type="ARBA" id="ARBA00004606"/>
    </source>
</evidence>
<protein>
    <recommendedName>
        <fullName evidence="8">Methyltransferase</fullName>
        <ecNumber evidence="8">2.1.1.-</ecNumber>
    </recommendedName>
</protein>
<dbReference type="Pfam" id="PF03141">
    <property type="entry name" value="Methyltransf_29"/>
    <property type="match status" value="1"/>
</dbReference>
<keyword evidence="6 8" id="KW-0325">Glycoprotein</keyword>
<evidence type="ECO:0000256" key="9">
    <source>
        <dbReference type="SAM" id="MobiDB-lite"/>
    </source>
</evidence>
<sequence>MLSQLNRTPDLPTFGFLKKQQNGGQGAQIPDVMRGSFVHDDGHSSCQIFDDLVKIHVGPCTLSPRAKRTPVFMKTNHEIFLMMLSNPISLKAMMAMVVKRKESDHNEKTYEEQQNEQSQEDSGGQNSSQESQNEVDSNIDQETKQESSLGESAFPGGKNLGIPKESKESWSTQAAESKNQKERRKEESYGNDSMYGYTWQLCNVTVKVTGEFLTFPSGGTQFMHEALHYIDFVQQAVPKIKWGKHPRVILDVGCGVASFGGYIVERDVLIMSFAPKNEHEAQVQFALERGIPVISIVTGSRRLPFPSWVFDLIHCARCRVPWHVEGHNLFISPV</sequence>
<dbReference type="GO" id="GO:0005802">
    <property type="term" value="C:trans-Golgi network"/>
    <property type="evidence" value="ECO:0007669"/>
    <property type="project" value="TreeGrafter"/>
</dbReference>
<feature type="compositionally biased region" description="Low complexity" evidence="9">
    <location>
        <begin position="115"/>
        <end position="136"/>
    </location>
</feature>
<evidence type="ECO:0000256" key="2">
    <source>
        <dbReference type="ARBA" id="ARBA00008361"/>
    </source>
</evidence>
<comment type="caution">
    <text evidence="10">The sequence shown here is derived from an EMBL/GenBank/DDBJ whole genome shotgun (WGS) entry which is preliminary data.</text>
</comment>
<dbReference type="GO" id="GO:0032259">
    <property type="term" value="P:methylation"/>
    <property type="evidence" value="ECO:0007669"/>
    <property type="project" value="UniProtKB-KW"/>
</dbReference>